<organism evidence="1 2">
    <name type="scientific">Halorientalis persicus</name>
    <dbReference type="NCBI Taxonomy" id="1367881"/>
    <lineage>
        <taxon>Archaea</taxon>
        <taxon>Methanobacteriati</taxon>
        <taxon>Methanobacteriota</taxon>
        <taxon>Stenosarchaea group</taxon>
        <taxon>Halobacteria</taxon>
        <taxon>Halobacteriales</taxon>
        <taxon>Haloarculaceae</taxon>
        <taxon>Halorientalis</taxon>
    </lineage>
</organism>
<accession>A0A1H8WJV7</accession>
<dbReference type="EMBL" id="FOCX01000062">
    <property type="protein sequence ID" value="SEP27926.1"/>
    <property type="molecule type" value="Genomic_DNA"/>
</dbReference>
<reference evidence="2" key="1">
    <citation type="submission" date="2016-10" db="EMBL/GenBank/DDBJ databases">
        <authorList>
            <person name="Varghese N."/>
            <person name="Submissions S."/>
        </authorList>
    </citation>
    <scope>NUCLEOTIDE SEQUENCE [LARGE SCALE GENOMIC DNA]</scope>
    <source>
        <strain evidence="2">IBRC-M 10043</strain>
    </source>
</reference>
<gene>
    <name evidence="1" type="ORF">SAMN05216388_10628</name>
</gene>
<dbReference type="AlphaFoldDB" id="A0A1H8WJV7"/>
<keyword evidence="2" id="KW-1185">Reference proteome</keyword>
<evidence type="ECO:0000313" key="2">
    <source>
        <dbReference type="Proteomes" id="UP000198775"/>
    </source>
</evidence>
<sequence length="232" mass="26269">MTESEFTQSEFDVDHLRAQNVLQALQDFAAEVRQRRAVTQVKKVARNAATQFKGGYVDQAPEYFTEQYLIESVLDQLALGPWPRPVELVKDEQRRPDYRLRDVATNCLAIGESKALNRERNQGKATEDIKGYLHDETFLKTLRREEVRYSIGIATDGLKWRLFARDIDTGVQLKVADCSISEPVAMVLEKAHSEVDPAEDWTPDARRRIANTLVAAFSRENIVSTAVAGLES</sequence>
<evidence type="ECO:0000313" key="1">
    <source>
        <dbReference type="EMBL" id="SEP27926.1"/>
    </source>
</evidence>
<dbReference type="RefSeq" id="WP_092664898.1">
    <property type="nucleotide sequence ID" value="NZ_FOCX01000062.1"/>
</dbReference>
<protein>
    <submittedName>
        <fullName evidence="1">Uncharacterized protein</fullName>
    </submittedName>
</protein>
<dbReference type="Proteomes" id="UP000198775">
    <property type="component" value="Unassembled WGS sequence"/>
</dbReference>
<name>A0A1H8WJV7_9EURY</name>
<dbReference type="OrthoDB" id="266515at2157"/>
<proteinExistence type="predicted"/>